<gene>
    <name evidence="6" type="ORF">H6B30_15175</name>
</gene>
<keyword evidence="4" id="KW-0812">Transmembrane</keyword>
<dbReference type="AlphaFoldDB" id="A0A938WQF0"/>
<feature type="transmembrane region" description="Helical" evidence="4">
    <location>
        <begin position="319"/>
        <end position="339"/>
    </location>
</feature>
<dbReference type="InterPro" id="IPR029044">
    <property type="entry name" value="Nucleotide-diphossugar_trans"/>
</dbReference>
<dbReference type="EMBL" id="JACJJL010000043">
    <property type="protein sequence ID" value="MBM6663066.1"/>
    <property type="molecule type" value="Genomic_DNA"/>
</dbReference>
<keyword evidence="4" id="KW-0472">Membrane</keyword>
<dbReference type="SUPFAM" id="SSF53448">
    <property type="entry name" value="Nucleotide-diphospho-sugar transferases"/>
    <property type="match status" value="1"/>
</dbReference>
<keyword evidence="2" id="KW-0328">Glycosyltransferase</keyword>
<evidence type="ECO:0000313" key="6">
    <source>
        <dbReference type="EMBL" id="MBM6663066.1"/>
    </source>
</evidence>
<dbReference type="Pfam" id="PF00535">
    <property type="entry name" value="Glycos_transf_2"/>
    <property type="match status" value="1"/>
</dbReference>
<dbReference type="InterPro" id="IPR050834">
    <property type="entry name" value="Glycosyltransf_2"/>
</dbReference>
<comment type="similarity">
    <text evidence="1">Belongs to the glycosyltransferase 2 family.</text>
</comment>
<reference evidence="6 7" key="1">
    <citation type="journal article" date="2021" name="Sci. Rep.">
        <title>The distribution of antibiotic resistance genes in chicken gut microbiota commensals.</title>
        <authorList>
            <person name="Juricova H."/>
            <person name="Matiasovicova J."/>
            <person name="Kubasova T."/>
            <person name="Cejkova D."/>
            <person name="Rychlik I."/>
        </authorList>
    </citation>
    <scope>NUCLEOTIDE SEQUENCE [LARGE SCALE GENOMIC DNA]</scope>
    <source>
        <strain evidence="6 7">An819</strain>
    </source>
</reference>
<dbReference type="PANTHER" id="PTHR43685:SF5">
    <property type="entry name" value="GLYCOSYLTRANSFERASE EPSE-RELATED"/>
    <property type="match status" value="1"/>
</dbReference>
<comment type="caution">
    <text evidence="6">The sequence shown here is derived from an EMBL/GenBank/DDBJ whole genome shotgun (WGS) entry which is preliminary data.</text>
</comment>
<dbReference type="RefSeq" id="WP_205112085.1">
    <property type="nucleotide sequence ID" value="NZ_JACJJL010000043.1"/>
</dbReference>
<keyword evidence="4" id="KW-1133">Transmembrane helix</keyword>
<dbReference type="InterPro" id="IPR001173">
    <property type="entry name" value="Glyco_trans_2-like"/>
</dbReference>
<dbReference type="Gene3D" id="3.90.550.10">
    <property type="entry name" value="Spore Coat Polysaccharide Biosynthesis Protein SpsA, Chain A"/>
    <property type="match status" value="1"/>
</dbReference>
<sequence>MIENKTPFISVIMPVYNGERFLRQAIDSILNQTLNDFELIIINDGSTDSTEDIILSYHDNKIRYVKNEHNMKLIKTLNKGLMLAKGKFISRMDADDIADKYLFESQIKAFQNDDSIGIVNICTYDLAENGDKYRKSSKPLFFHSSILKYVISFENQITHPGIMVKADLMKKYGYKDDGTVCNFEDLDLWNRMLWDGVKCVTLRKRLLYYRINSSGVTRKVGSSRNDLAVKYCYSFLQNKLGISQIDTNALYFFYGGFKMPYKYMDSLLVLKQVKAKIKSDFNDEKYVNEFQRWMTLRSSILIIQQLLLGVLPIKMKIRLCGFSLLCLPHFFTLTFFKYVRFKINNHWKDFK</sequence>
<accession>A0A938WQF0</accession>
<evidence type="ECO:0000259" key="5">
    <source>
        <dbReference type="Pfam" id="PF00535"/>
    </source>
</evidence>
<keyword evidence="7" id="KW-1185">Reference proteome</keyword>
<name>A0A938WQF0_9BACT</name>
<proteinExistence type="inferred from homology"/>
<dbReference type="GO" id="GO:0016757">
    <property type="term" value="F:glycosyltransferase activity"/>
    <property type="evidence" value="ECO:0007669"/>
    <property type="project" value="UniProtKB-KW"/>
</dbReference>
<evidence type="ECO:0000256" key="1">
    <source>
        <dbReference type="ARBA" id="ARBA00006739"/>
    </source>
</evidence>
<evidence type="ECO:0000256" key="2">
    <source>
        <dbReference type="ARBA" id="ARBA00022676"/>
    </source>
</evidence>
<evidence type="ECO:0000313" key="7">
    <source>
        <dbReference type="Proteomes" id="UP000764045"/>
    </source>
</evidence>
<evidence type="ECO:0000256" key="3">
    <source>
        <dbReference type="ARBA" id="ARBA00022679"/>
    </source>
</evidence>
<organism evidence="6 7">
    <name type="scientific">Marseilla massiliensis</name>
    <dbReference type="NCBI Taxonomy" id="1841864"/>
    <lineage>
        <taxon>Bacteria</taxon>
        <taxon>Pseudomonadati</taxon>
        <taxon>Bacteroidota</taxon>
        <taxon>Bacteroidia</taxon>
        <taxon>Bacteroidales</taxon>
        <taxon>Prevotellaceae</taxon>
        <taxon>Marseilla</taxon>
    </lineage>
</organism>
<evidence type="ECO:0000256" key="4">
    <source>
        <dbReference type="SAM" id="Phobius"/>
    </source>
</evidence>
<dbReference type="PANTHER" id="PTHR43685">
    <property type="entry name" value="GLYCOSYLTRANSFERASE"/>
    <property type="match status" value="1"/>
</dbReference>
<dbReference type="Proteomes" id="UP000764045">
    <property type="component" value="Unassembled WGS sequence"/>
</dbReference>
<feature type="domain" description="Glycosyltransferase 2-like" evidence="5">
    <location>
        <begin position="10"/>
        <end position="137"/>
    </location>
</feature>
<protein>
    <submittedName>
        <fullName evidence="6">Glycosyltransferase</fullName>
    </submittedName>
</protein>
<keyword evidence="3" id="KW-0808">Transferase</keyword>